<dbReference type="InterPro" id="IPR009677">
    <property type="entry name" value="DUF1266"/>
</dbReference>
<evidence type="ECO:0000313" key="3">
    <source>
        <dbReference type="Proteomes" id="UP000285112"/>
    </source>
</evidence>
<protein>
    <submittedName>
        <fullName evidence="2">DUF1266 domain-containing protein</fullName>
    </submittedName>
</protein>
<evidence type="ECO:0000259" key="1">
    <source>
        <dbReference type="Pfam" id="PF06889"/>
    </source>
</evidence>
<sequence>MTRTADVEAELALARRDGDFDRFLGLLGAEELFVPIHRDEAQRLARQRVWSPARVCCAHGGEPSLQVFTRGAVPDLGDGVVFLSGDLDWATCGLGDGAQIVFNLGTPGEWRVRASAVQPWLEANPHRVTVAEQQVERLHTAAYGHLDGPVAHALACGAPQAVLVGEPWNVLDARRHDYVAEVRGLHDWWDVSDAAGWRAALDGLLGDERPLTPAAVVLALREGPDLDPLSWAELAVQWCGAHGRSGQAGLLVETLRRIVRCEQRLRADGVLMPGSAVGSTWGWDVGRAVELVRRGLAVGHCDPLTAELHLLEAGALARRYCESWPELAAGWLLGRVLDLDEECFGEHYRTSVRVCHLLLDDLGSPWWTLDSAGAQPDSKP</sequence>
<dbReference type="EMBL" id="QZFV01000123">
    <property type="protein sequence ID" value="RJQ79170.1"/>
    <property type="molecule type" value="Genomic_DNA"/>
</dbReference>
<keyword evidence="3" id="KW-1185">Reference proteome</keyword>
<dbReference type="RefSeq" id="WP_120026137.1">
    <property type="nucleotide sequence ID" value="NZ_QZFV01000123.1"/>
</dbReference>
<gene>
    <name evidence="2" type="ORF">D5S19_26660</name>
</gene>
<evidence type="ECO:0000313" key="2">
    <source>
        <dbReference type="EMBL" id="RJQ79170.1"/>
    </source>
</evidence>
<proteinExistence type="predicted"/>
<dbReference type="OrthoDB" id="4322331at2"/>
<dbReference type="AlphaFoldDB" id="A0A419HRH7"/>
<organism evidence="2 3">
    <name type="scientific">Amycolatopsis panacis</name>
    <dbReference type="NCBI Taxonomy" id="2340917"/>
    <lineage>
        <taxon>Bacteria</taxon>
        <taxon>Bacillati</taxon>
        <taxon>Actinomycetota</taxon>
        <taxon>Actinomycetes</taxon>
        <taxon>Pseudonocardiales</taxon>
        <taxon>Pseudonocardiaceae</taxon>
        <taxon>Amycolatopsis</taxon>
    </lineage>
</organism>
<accession>A0A419HRH7</accession>
<dbReference type="Pfam" id="PF06889">
    <property type="entry name" value="DUF1266"/>
    <property type="match status" value="1"/>
</dbReference>
<comment type="caution">
    <text evidence="2">The sequence shown here is derived from an EMBL/GenBank/DDBJ whole genome shotgun (WGS) entry which is preliminary data.</text>
</comment>
<name>A0A419HRH7_9PSEU</name>
<dbReference type="Proteomes" id="UP000285112">
    <property type="component" value="Unassembled WGS sequence"/>
</dbReference>
<reference evidence="2 3" key="1">
    <citation type="submission" date="2018-09" db="EMBL/GenBank/DDBJ databases">
        <title>YIM PH 21725 draft genome.</title>
        <authorList>
            <person name="Miao C."/>
        </authorList>
    </citation>
    <scope>NUCLEOTIDE SEQUENCE [LARGE SCALE GENOMIC DNA]</scope>
    <source>
        <strain evidence="3">YIM PH21725</strain>
    </source>
</reference>
<feature type="domain" description="DUF1266" evidence="1">
    <location>
        <begin position="185"/>
        <end position="369"/>
    </location>
</feature>